<dbReference type="InterPro" id="IPR012337">
    <property type="entry name" value="RNaseH-like_sf"/>
</dbReference>
<gene>
    <name evidence="2" type="ORF">E3N88_04187</name>
</gene>
<dbReference type="InterPro" id="IPR036397">
    <property type="entry name" value="RNaseH_sf"/>
</dbReference>
<dbReference type="AlphaFoldDB" id="A0A5N6PTQ3"/>
<organism evidence="2 3">
    <name type="scientific">Mikania micrantha</name>
    <name type="common">bitter vine</name>
    <dbReference type="NCBI Taxonomy" id="192012"/>
    <lineage>
        <taxon>Eukaryota</taxon>
        <taxon>Viridiplantae</taxon>
        <taxon>Streptophyta</taxon>
        <taxon>Embryophyta</taxon>
        <taxon>Tracheophyta</taxon>
        <taxon>Spermatophyta</taxon>
        <taxon>Magnoliopsida</taxon>
        <taxon>eudicotyledons</taxon>
        <taxon>Gunneridae</taxon>
        <taxon>Pentapetalae</taxon>
        <taxon>asterids</taxon>
        <taxon>campanulids</taxon>
        <taxon>Asterales</taxon>
        <taxon>Asteraceae</taxon>
        <taxon>Asteroideae</taxon>
        <taxon>Heliantheae alliance</taxon>
        <taxon>Eupatorieae</taxon>
        <taxon>Mikania</taxon>
    </lineage>
</organism>
<dbReference type="GO" id="GO:0003676">
    <property type="term" value="F:nucleic acid binding"/>
    <property type="evidence" value="ECO:0007669"/>
    <property type="project" value="InterPro"/>
</dbReference>
<dbReference type="PROSITE" id="PS50994">
    <property type="entry name" value="INTEGRASE"/>
    <property type="match status" value="1"/>
</dbReference>
<reference evidence="2 3" key="1">
    <citation type="submission" date="2019-05" db="EMBL/GenBank/DDBJ databases">
        <title>Mikania micrantha, genome provides insights into the molecular mechanism of rapid growth.</title>
        <authorList>
            <person name="Liu B."/>
        </authorList>
    </citation>
    <scope>NUCLEOTIDE SEQUENCE [LARGE SCALE GENOMIC DNA]</scope>
    <source>
        <strain evidence="2">NLD-2019</strain>
        <tissue evidence="2">Leaf</tissue>
    </source>
</reference>
<dbReference type="Gene3D" id="1.10.340.70">
    <property type="match status" value="1"/>
</dbReference>
<dbReference type="InterPro" id="IPR041588">
    <property type="entry name" value="Integrase_H2C2"/>
</dbReference>
<dbReference type="Pfam" id="PF24626">
    <property type="entry name" value="SH3_Tf2-1"/>
    <property type="match status" value="1"/>
</dbReference>
<dbReference type="PANTHER" id="PTHR45835:SF99">
    <property type="entry name" value="CHROMO DOMAIN-CONTAINING PROTEIN-RELATED"/>
    <property type="match status" value="1"/>
</dbReference>
<dbReference type="GO" id="GO:0015074">
    <property type="term" value="P:DNA integration"/>
    <property type="evidence" value="ECO:0007669"/>
    <property type="project" value="InterPro"/>
</dbReference>
<dbReference type="Gene3D" id="3.30.420.10">
    <property type="entry name" value="Ribonuclease H-like superfamily/Ribonuclease H"/>
    <property type="match status" value="1"/>
</dbReference>
<dbReference type="SUPFAM" id="SSF53098">
    <property type="entry name" value="Ribonuclease H-like"/>
    <property type="match status" value="1"/>
</dbReference>
<dbReference type="Proteomes" id="UP000326396">
    <property type="component" value="Linkage Group LG10"/>
</dbReference>
<dbReference type="Pfam" id="PF17921">
    <property type="entry name" value="Integrase_H2C2"/>
    <property type="match status" value="1"/>
</dbReference>
<feature type="domain" description="Integrase catalytic" evidence="1">
    <location>
        <begin position="73"/>
        <end position="243"/>
    </location>
</feature>
<evidence type="ECO:0000313" key="2">
    <source>
        <dbReference type="EMBL" id="KAD7116919.1"/>
    </source>
</evidence>
<comment type="caution">
    <text evidence="2">The sequence shown here is derived from an EMBL/GenBank/DDBJ whole genome shotgun (WGS) entry which is preliminary data.</text>
</comment>
<dbReference type="OrthoDB" id="1909122at2759"/>
<sequence length="411" mass="47580">MEINTQPNLKDLIRIAQQQVVTNNQLKTDLDCGIEKKLEPRSDGVLYLNGRIWIPKFEELRTLICDEAHKSRYSIHPGADKMYQDLRASYWWPGMKKDIALTPRGFDSIWVIVDQLTKSAHFLPIREDYKMEKLYTLYVNEIIARHGTPTSIISDRDSRFTSRFWQSLQRALGTRVNLSTTYHPQTDGQSERTIQTLEDMLRSCVIDFGGSWDTHLPLIEFSYNNSYHTSIQCAPFEALYGRKCRSPVCWTEIGDSQVVGPELIQETSDKITIIQSRLKAARDRQKSYADRRRKPLEFQVGDRVLLKVSPWKGVVRFGKKGKLAPRYVGPFEILERIGPVAYKLKLPVELSNVHDTFHVSNLKKCLADHDVQIPLEDIQIQNNMQFIERPVEIMDHGVKKLKRSRIPIVKV</sequence>
<dbReference type="InterPro" id="IPR056924">
    <property type="entry name" value="SH3_Tf2-1"/>
</dbReference>
<proteinExistence type="predicted"/>
<keyword evidence="3" id="KW-1185">Reference proteome</keyword>
<dbReference type="InterPro" id="IPR001584">
    <property type="entry name" value="Integrase_cat-core"/>
</dbReference>
<evidence type="ECO:0000259" key="1">
    <source>
        <dbReference type="PROSITE" id="PS50994"/>
    </source>
</evidence>
<evidence type="ECO:0000313" key="3">
    <source>
        <dbReference type="Proteomes" id="UP000326396"/>
    </source>
</evidence>
<protein>
    <recommendedName>
        <fullName evidence="1">Integrase catalytic domain-containing protein</fullName>
    </recommendedName>
</protein>
<accession>A0A5N6PTQ3</accession>
<dbReference type="EMBL" id="SZYD01000002">
    <property type="protein sequence ID" value="KAD7116919.1"/>
    <property type="molecule type" value="Genomic_DNA"/>
</dbReference>
<name>A0A5N6PTQ3_9ASTR</name>
<dbReference type="PANTHER" id="PTHR45835">
    <property type="entry name" value="YALI0A06105P"/>
    <property type="match status" value="1"/>
</dbReference>